<proteinExistence type="predicted"/>
<dbReference type="GO" id="GO:0016787">
    <property type="term" value="F:hydrolase activity"/>
    <property type="evidence" value="ECO:0007669"/>
    <property type="project" value="UniProtKB-KW"/>
</dbReference>
<reference evidence="4 5" key="1">
    <citation type="journal article" date="2019" name="ACS Chem. Biol.">
        <title>Identification and Mobilization of a Cryptic Antibiotic Biosynthesis Gene Locus from a Human-Pathogenic Nocardia Isolate.</title>
        <authorList>
            <person name="Herisse M."/>
            <person name="Ishida K."/>
            <person name="Porter J.L."/>
            <person name="Howden B."/>
            <person name="Hertweck C."/>
            <person name="Stinear T.P."/>
            <person name="Pidot S.J."/>
        </authorList>
    </citation>
    <scope>NUCLEOTIDE SEQUENCE [LARGE SCALE GENOMIC DNA]</scope>
    <source>
        <strain evidence="4 5">AUSMDU00012717</strain>
    </source>
</reference>
<dbReference type="Pfam" id="PF00561">
    <property type="entry name" value="Abhydrolase_1"/>
    <property type="match status" value="2"/>
</dbReference>
<dbReference type="GO" id="GO:0016020">
    <property type="term" value="C:membrane"/>
    <property type="evidence" value="ECO:0007669"/>
    <property type="project" value="TreeGrafter"/>
</dbReference>
<dbReference type="EMBL" id="CP046172">
    <property type="protein sequence ID" value="QIS11900.1"/>
    <property type="molecule type" value="Genomic_DNA"/>
</dbReference>
<evidence type="ECO:0000313" key="5">
    <source>
        <dbReference type="Proteomes" id="UP000503540"/>
    </source>
</evidence>
<dbReference type="KEGG" id="nah:F5544_20175"/>
<dbReference type="AlphaFoldDB" id="A0A6G9YFI9"/>
<dbReference type="PRINTS" id="PR00111">
    <property type="entry name" value="ABHYDROLASE"/>
</dbReference>
<dbReference type="PANTHER" id="PTHR43798">
    <property type="entry name" value="MONOACYLGLYCEROL LIPASE"/>
    <property type="match status" value="1"/>
</dbReference>
<evidence type="ECO:0000256" key="2">
    <source>
        <dbReference type="SAM" id="MobiDB-lite"/>
    </source>
</evidence>
<dbReference type="Gene3D" id="3.40.50.1820">
    <property type="entry name" value="alpha/beta hydrolase"/>
    <property type="match status" value="1"/>
</dbReference>
<organism evidence="4 5">
    <name type="scientific">Nocardia arthritidis</name>
    <dbReference type="NCBI Taxonomy" id="228602"/>
    <lineage>
        <taxon>Bacteria</taxon>
        <taxon>Bacillati</taxon>
        <taxon>Actinomycetota</taxon>
        <taxon>Actinomycetes</taxon>
        <taxon>Mycobacteriales</taxon>
        <taxon>Nocardiaceae</taxon>
        <taxon>Nocardia</taxon>
    </lineage>
</organism>
<feature type="domain" description="AB hydrolase-1" evidence="3">
    <location>
        <begin position="263"/>
        <end position="314"/>
    </location>
</feature>
<sequence>MSRPTTPIGHGSISGRSRRHCSTTPPTASVMRSTSRMPSLKAPLTRRFFGCFYLSASYLSAEIISAEAMEEVMPFVATGASEVHYEIDGHGPGLTLVHGTGGDADKVFGHVVDHFAGHRTVVRPNLGGSGKTSDDGGPLTVELIAEQVTAAIRTATDGPVDLLGFSLGAAAAVGVAAEHPELVRKLILVAGWAHTTGPRDHFYFQTWRNLLDVDREMFKRFSTLTGFGPAAVDRFGHAGLAASLADDWPPAGIARQLDLGLALDLRPLLPRIQAPTLVIGLGRDNMVPIESSRDLHAAIANSRLVEIADEGHMDWFADPTAVLRAVDEFLDR</sequence>
<dbReference type="SUPFAM" id="SSF53474">
    <property type="entry name" value="alpha/beta-Hydrolases"/>
    <property type="match status" value="1"/>
</dbReference>
<dbReference type="InterPro" id="IPR000073">
    <property type="entry name" value="AB_hydrolase_1"/>
</dbReference>
<feature type="domain" description="AB hydrolase-1" evidence="3">
    <location>
        <begin position="96"/>
        <end position="215"/>
    </location>
</feature>
<dbReference type="InterPro" id="IPR029058">
    <property type="entry name" value="AB_hydrolase_fold"/>
</dbReference>
<evidence type="ECO:0000313" key="4">
    <source>
        <dbReference type="EMBL" id="QIS11900.1"/>
    </source>
</evidence>
<feature type="compositionally biased region" description="Polar residues" evidence="2">
    <location>
        <begin position="22"/>
        <end position="34"/>
    </location>
</feature>
<dbReference type="Proteomes" id="UP000503540">
    <property type="component" value="Chromosome"/>
</dbReference>
<dbReference type="PANTHER" id="PTHR43798:SF31">
    <property type="entry name" value="AB HYDROLASE SUPERFAMILY PROTEIN YCLE"/>
    <property type="match status" value="1"/>
</dbReference>
<keyword evidence="5" id="KW-1185">Reference proteome</keyword>
<protein>
    <submittedName>
        <fullName evidence="4">Alpha/beta fold hydrolase</fullName>
    </submittedName>
</protein>
<dbReference type="InterPro" id="IPR050266">
    <property type="entry name" value="AB_hydrolase_sf"/>
</dbReference>
<gene>
    <name evidence="4" type="ORF">F5544_20175</name>
</gene>
<evidence type="ECO:0000259" key="3">
    <source>
        <dbReference type="Pfam" id="PF00561"/>
    </source>
</evidence>
<evidence type="ECO:0000256" key="1">
    <source>
        <dbReference type="ARBA" id="ARBA00022801"/>
    </source>
</evidence>
<keyword evidence="1 4" id="KW-0378">Hydrolase</keyword>
<feature type="region of interest" description="Disordered" evidence="2">
    <location>
        <begin position="1"/>
        <end position="34"/>
    </location>
</feature>
<name>A0A6G9YFI9_9NOCA</name>
<accession>A0A6G9YFI9</accession>